<gene>
    <name evidence="1" type="ORF">OXYTRIMIC_213</name>
</gene>
<evidence type="ECO:0000313" key="2">
    <source>
        <dbReference type="Proteomes" id="UP000053232"/>
    </source>
</evidence>
<dbReference type="EMBL" id="ARYC01017991">
    <property type="protein sequence ID" value="KEJ82512.1"/>
    <property type="molecule type" value="Genomic_DNA"/>
</dbReference>
<proteinExistence type="predicted"/>
<evidence type="ECO:0000313" key="1">
    <source>
        <dbReference type="EMBL" id="KEJ82512.1"/>
    </source>
</evidence>
<reference evidence="2" key="1">
    <citation type="journal article" date="2014" name="Cell">
        <title>The Architecture of a Scrambled Genome Reveals Massive Levels of Genomic Rearrangement during Development.</title>
        <authorList>
            <person name="Chen X."/>
            <person name="Bracht J.R."/>
            <person name="Goldman A.D."/>
            <person name="Dolzhenko E."/>
            <person name="Clay D.M."/>
            <person name="Swart E.C."/>
            <person name="Perlman D.H."/>
            <person name="Doak T.G."/>
            <person name="Stuart A."/>
            <person name="Amemiya C.T."/>
            <person name="Sebra R.P."/>
            <person name="Landweber L.F."/>
        </authorList>
    </citation>
    <scope>NUCLEOTIDE SEQUENCE [LARGE SCALE GENOMIC DNA]</scope>
    <source>
        <strain evidence="2">JRB310</strain>
    </source>
</reference>
<protein>
    <submittedName>
        <fullName evidence="1">Uncharacterized protein</fullName>
    </submittedName>
</protein>
<accession>A0A073IAW5</accession>
<dbReference type="AlphaFoldDB" id="A0A073IAW5"/>
<name>A0A073IAW5_9SPIT</name>
<comment type="caution">
    <text evidence="1">The sequence shown here is derived from an EMBL/GenBank/DDBJ whole genome shotgun (WGS) entry which is preliminary data.</text>
</comment>
<organism evidence="1 2">
    <name type="scientific">Oxytricha trifallax</name>
    <dbReference type="NCBI Taxonomy" id="1172189"/>
    <lineage>
        <taxon>Eukaryota</taxon>
        <taxon>Sar</taxon>
        <taxon>Alveolata</taxon>
        <taxon>Ciliophora</taxon>
        <taxon>Intramacronucleata</taxon>
        <taxon>Spirotrichea</taxon>
        <taxon>Stichotrichia</taxon>
        <taxon>Sporadotrichida</taxon>
        <taxon>Oxytrichidae</taxon>
        <taxon>Oxytrichinae</taxon>
        <taxon>Oxytricha</taxon>
    </lineage>
</organism>
<keyword evidence="2" id="KW-1185">Reference proteome</keyword>
<dbReference type="Proteomes" id="UP000053232">
    <property type="component" value="Unassembled WGS sequence"/>
</dbReference>
<sequence length="193" mass="22646">MPIENLISISLQGGKITSSNSQDLSIRCFEGCLKYMKNLRILLLDNLVQANFHRFSNIFQYTGIFALIKYQLPNLQKFYLKQDFMTAKMSDIIFCLPSKMSLSEKIKEVKFDFHKIKIDCRWDTVIDVCSIGCVRNLNSSNLVQIDPRRFYCVNKDIKNSQDDMKGKDFHIKFRDTMFDNNEVIIQARKFKIL</sequence>